<dbReference type="Pfam" id="PF13560">
    <property type="entry name" value="HTH_31"/>
    <property type="match status" value="1"/>
</dbReference>
<dbReference type="InterPro" id="IPR010982">
    <property type="entry name" value="Lambda_DNA-bd_dom_sf"/>
</dbReference>
<dbReference type="AlphaFoldDB" id="A0A543J341"/>
<proteinExistence type="predicted"/>
<dbReference type="RefSeq" id="WP_170198896.1">
    <property type="nucleotide sequence ID" value="NZ_BMPV01000002.1"/>
</dbReference>
<dbReference type="Gene3D" id="1.25.40.10">
    <property type="entry name" value="Tetratricopeptide repeat domain"/>
    <property type="match status" value="1"/>
</dbReference>
<accession>A0A543J341</accession>
<protein>
    <submittedName>
        <fullName evidence="1">Helix-turn-helix protein</fullName>
    </submittedName>
</protein>
<name>A0A543J341_9ACTN</name>
<evidence type="ECO:0000313" key="2">
    <source>
        <dbReference type="Proteomes" id="UP000319213"/>
    </source>
</evidence>
<dbReference type="InterPro" id="IPR011990">
    <property type="entry name" value="TPR-like_helical_dom_sf"/>
</dbReference>
<dbReference type="Proteomes" id="UP000319213">
    <property type="component" value="Unassembled WGS sequence"/>
</dbReference>
<dbReference type="GO" id="GO:0003677">
    <property type="term" value="F:DNA binding"/>
    <property type="evidence" value="ECO:0007669"/>
    <property type="project" value="InterPro"/>
</dbReference>
<dbReference type="CDD" id="cd00093">
    <property type="entry name" value="HTH_XRE"/>
    <property type="match status" value="1"/>
</dbReference>
<dbReference type="InterPro" id="IPR001387">
    <property type="entry name" value="Cro/C1-type_HTH"/>
</dbReference>
<comment type="caution">
    <text evidence="1">The sequence shown here is derived from an EMBL/GenBank/DDBJ whole genome shotgun (WGS) entry which is preliminary data.</text>
</comment>
<dbReference type="EMBL" id="VFPQ01000001">
    <property type="protein sequence ID" value="TQM77243.1"/>
    <property type="molecule type" value="Genomic_DNA"/>
</dbReference>
<dbReference type="Gene3D" id="1.10.260.40">
    <property type="entry name" value="lambda repressor-like DNA-binding domains"/>
    <property type="match status" value="1"/>
</dbReference>
<organism evidence="1 2">
    <name type="scientific">Thermopolyspora flexuosa</name>
    <dbReference type="NCBI Taxonomy" id="103836"/>
    <lineage>
        <taxon>Bacteria</taxon>
        <taxon>Bacillati</taxon>
        <taxon>Actinomycetota</taxon>
        <taxon>Actinomycetes</taxon>
        <taxon>Streptosporangiales</taxon>
        <taxon>Streptosporangiaceae</taxon>
        <taxon>Thermopolyspora</taxon>
    </lineage>
</organism>
<dbReference type="SUPFAM" id="SSF48452">
    <property type="entry name" value="TPR-like"/>
    <property type="match status" value="1"/>
</dbReference>
<keyword evidence="2" id="KW-1185">Reference proteome</keyword>
<reference evidence="1 2" key="1">
    <citation type="submission" date="2019-06" db="EMBL/GenBank/DDBJ databases">
        <title>Sequencing the genomes of 1000 actinobacteria strains.</title>
        <authorList>
            <person name="Klenk H.-P."/>
        </authorList>
    </citation>
    <scope>NUCLEOTIDE SEQUENCE [LARGE SCALE GENOMIC DNA]</scope>
    <source>
        <strain evidence="1 2">DSM 43186</strain>
    </source>
</reference>
<sequence length="436" mass="48438">MRFISEHVDPARSPWHLLGAELRHQREQVHRLSLREVARQVYCDDGDLSKWERAITRPHPDNIRRLDDFYGAGGRIMALHALAVELERLRTLVKEGTAGKEAATERRQVLRLAAVGAGIGALGIPGETLRQGIAISYANDFRTIAEWTNACTDHLYALHNHPPAQVAANLLIDLFTVKRQKEASSPAETVELDAVTAALAGMQANLLTRLGDHGAALRWWHTARQAADASGNLEIRVLVRAEQARHGVYGQRDPQTVLNIIEDAQRLLGPSRPSVDLLTTKAKALAVLGRHDEAQKTLNTVLDVADKGVTPDPLGFWSEAKLYFAHSWVYALMGEEAKADEARDHVRTHARGYQYRTNVQLHEALSTVVNGGTVEGVRRAAEIIDAVKPAYRTQHIRHTGQMVLNAVPLTHHDHPAVAELRELLHYQPPRSPNRKT</sequence>
<evidence type="ECO:0000313" key="1">
    <source>
        <dbReference type="EMBL" id="TQM77243.1"/>
    </source>
</evidence>
<gene>
    <name evidence="1" type="ORF">FHX40_4000</name>
</gene>